<feature type="transmembrane region" description="Helical" evidence="1">
    <location>
        <begin position="248"/>
        <end position="266"/>
    </location>
</feature>
<feature type="domain" description="CAAX prenyl protease 2/Lysostaphin resistance protein A-like" evidence="2">
    <location>
        <begin position="126"/>
        <end position="231"/>
    </location>
</feature>
<keyword evidence="1" id="KW-1133">Transmembrane helix</keyword>
<dbReference type="PANTHER" id="PTHR35797">
    <property type="entry name" value="PROTEASE-RELATED"/>
    <property type="match status" value="1"/>
</dbReference>
<feature type="transmembrane region" description="Helical" evidence="1">
    <location>
        <begin position="12"/>
        <end position="31"/>
    </location>
</feature>
<evidence type="ECO:0000256" key="1">
    <source>
        <dbReference type="SAM" id="Phobius"/>
    </source>
</evidence>
<feature type="transmembrane region" description="Helical" evidence="1">
    <location>
        <begin position="190"/>
        <end position="211"/>
    </location>
</feature>
<feature type="transmembrane region" description="Helical" evidence="1">
    <location>
        <begin position="79"/>
        <end position="106"/>
    </location>
</feature>
<keyword evidence="1" id="KW-0812">Transmembrane</keyword>
<proteinExistence type="predicted"/>
<dbReference type="AlphaFoldDB" id="A0A0N8GKV1"/>
<dbReference type="OrthoDB" id="9777755at2"/>
<dbReference type="GO" id="GO:0080120">
    <property type="term" value="P:CAAX-box protein maturation"/>
    <property type="evidence" value="ECO:0007669"/>
    <property type="project" value="UniProtKB-ARBA"/>
</dbReference>
<dbReference type="EMBL" id="LGCK01000014">
    <property type="protein sequence ID" value="KPL70722.1"/>
    <property type="molecule type" value="Genomic_DNA"/>
</dbReference>
<dbReference type="GO" id="GO:0004175">
    <property type="term" value="F:endopeptidase activity"/>
    <property type="evidence" value="ECO:0007669"/>
    <property type="project" value="UniProtKB-ARBA"/>
</dbReference>
<name>A0A0N8GKV1_9CHLR</name>
<dbReference type="RefSeq" id="WP_062422651.1">
    <property type="nucleotide sequence ID" value="NZ_BBYA01000010.1"/>
</dbReference>
<organism evidence="3 4">
    <name type="scientific">Leptolinea tardivitalis</name>
    <dbReference type="NCBI Taxonomy" id="229920"/>
    <lineage>
        <taxon>Bacteria</taxon>
        <taxon>Bacillati</taxon>
        <taxon>Chloroflexota</taxon>
        <taxon>Anaerolineae</taxon>
        <taxon>Anaerolineales</taxon>
        <taxon>Anaerolineaceae</taxon>
        <taxon>Leptolinea</taxon>
    </lineage>
</organism>
<feature type="transmembrane region" description="Helical" evidence="1">
    <location>
        <begin position="118"/>
        <end position="138"/>
    </location>
</feature>
<evidence type="ECO:0000313" key="3">
    <source>
        <dbReference type="EMBL" id="KPL70722.1"/>
    </source>
</evidence>
<feature type="transmembrane region" description="Helical" evidence="1">
    <location>
        <begin position="158"/>
        <end position="178"/>
    </location>
</feature>
<dbReference type="InterPro" id="IPR042150">
    <property type="entry name" value="MmRce1-like"/>
</dbReference>
<evidence type="ECO:0000259" key="2">
    <source>
        <dbReference type="Pfam" id="PF02517"/>
    </source>
</evidence>
<comment type="caution">
    <text evidence="3">The sequence shown here is derived from an EMBL/GenBank/DDBJ whole genome shotgun (WGS) entry which is preliminary data.</text>
</comment>
<dbReference type="Proteomes" id="UP000050430">
    <property type="component" value="Unassembled WGS sequence"/>
</dbReference>
<dbReference type="InterPro" id="IPR003675">
    <property type="entry name" value="Rce1/LyrA-like_dom"/>
</dbReference>
<evidence type="ECO:0000313" key="4">
    <source>
        <dbReference type="Proteomes" id="UP000050430"/>
    </source>
</evidence>
<sequence>METTLYKPGRFFFITYLVTFVSWFISAYISYQPGGEKLYFLFLLPGLVAPFCVALYMIRSSGSKELWNTFTSRLTDLRLIKWSVFLPSLLITPVAILIATGISILFGGSTAQLKFADGFSFSIGMVPTLLVLILAAAFEELGWRSYAMDSLHARFDYFTASLIFGLLWSGWHFPMIFVKDTYQNLIALENLWYAVNFMVSIIPLAFIISWICKANRGSITAAVVLHFFINLSQEALNITQATKCIETGIFALMAIGIVLLNKSLFFDKVNGKVIE</sequence>
<protein>
    <recommendedName>
        <fullName evidence="2">CAAX prenyl protease 2/Lysostaphin resistance protein A-like domain-containing protein</fullName>
    </recommendedName>
</protein>
<dbReference type="PANTHER" id="PTHR35797:SF1">
    <property type="entry name" value="PROTEASE"/>
    <property type="match status" value="1"/>
</dbReference>
<accession>A0A0N8GKV1</accession>
<gene>
    <name evidence="3" type="ORF">ADM99_14025</name>
</gene>
<keyword evidence="1" id="KW-0472">Membrane</keyword>
<reference evidence="3 4" key="1">
    <citation type="submission" date="2015-07" db="EMBL/GenBank/DDBJ databases">
        <title>Genome sequence of Leptolinea tardivitalis DSM 16556.</title>
        <authorList>
            <person name="Hemp J."/>
            <person name="Ward L.M."/>
            <person name="Pace L.A."/>
            <person name="Fischer W.W."/>
        </authorList>
    </citation>
    <scope>NUCLEOTIDE SEQUENCE [LARGE SCALE GENOMIC DNA]</scope>
    <source>
        <strain evidence="3 4">YMTK-2</strain>
    </source>
</reference>
<keyword evidence="4" id="KW-1185">Reference proteome</keyword>
<dbReference type="STRING" id="229920.ADM99_14025"/>
<feature type="transmembrane region" description="Helical" evidence="1">
    <location>
        <begin position="38"/>
        <end position="59"/>
    </location>
</feature>
<dbReference type="Pfam" id="PF02517">
    <property type="entry name" value="Rce1-like"/>
    <property type="match status" value="1"/>
</dbReference>